<protein>
    <submittedName>
        <fullName evidence="2">Uncharacterized small protein (DUF1192 family)</fullName>
    </submittedName>
</protein>
<feature type="region of interest" description="Disordered" evidence="1">
    <location>
        <begin position="1"/>
        <end position="24"/>
    </location>
</feature>
<dbReference type="RefSeq" id="WP_067596904.1">
    <property type="nucleotide sequence ID" value="NZ_CP015963.1"/>
</dbReference>
<evidence type="ECO:0000313" key="2">
    <source>
        <dbReference type="EMBL" id="TWJ08657.1"/>
    </source>
</evidence>
<sequence length="67" mass="7312">MDLEDLPRPKGDAASKLAMEDLSPYSQDELEERVALLEAEIARVKAHHGKAAAHRSAADALFKKSDP</sequence>
<evidence type="ECO:0000256" key="1">
    <source>
        <dbReference type="SAM" id="MobiDB-lite"/>
    </source>
</evidence>
<comment type="caution">
    <text evidence="2">The sequence shown here is derived from an EMBL/GenBank/DDBJ whole genome shotgun (WGS) entry which is preliminary data.</text>
</comment>
<dbReference type="AlphaFoldDB" id="A0A562UST0"/>
<keyword evidence="3" id="KW-1185">Reference proteome</keyword>
<dbReference type="Proteomes" id="UP000320547">
    <property type="component" value="Unassembled WGS sequence"/>
</dbReference>
<dbReference type="InterPro" id="IPR009579">
    <property type="entry name" value="DUF1192"/>
</dbReference>
<dbReference type="Pfam" id="PF06698">
    <property type="entry name" value="DUF1192"/>
    <property type="match status" value="1"/>
</dbReference>
<proteinExistence type="predicted"/>
<feature type="region of interest" description="Disordered" evidence="1">
    <location>
        <begin position="48"/>
        <end position="67"/>
    </location>
</feature>
<evidence type="ECO:0000313" key="3">
    <source>
        <dbReference type="Proteomes" id="UP000320547"/>
    </source>
</evidence>
<name>A0A562UST0_9SPHN</name>
<accession>A0A562UST0</accession>
<dbReference type="STRING" id="476157.GCA_001663155_00471"/>
<dbReference type="EMBL" id="VLLK01000001">
    <property type="protein sequence ID" value="TWJ08657.1"/>
    <property type="molecule type" value="Genomic_DNA"/>
</dbReference>
<organism evidence="2 3">
    <name type="scientific">Altererythrobacter ishigakiensis</name>
    <dbReference type="NCBI Taxonomy" id="476157"/>
    <lineage>
        <taxon>Bacteria</taxon>
        <taxon>Pseudomonadati</taxon>
        <taxon>Pseudomonadota</taxon>
        <taxon>Alphaproteobacteria</taxon>
        <taxon>Sphingomonadales</taxon>
        <taxon>Erythrobacteraceae</taxon>
        <taxon>Altererythrobacter</taxon>
    </lineage>
</organism>
<feature type="compositionally biased region" description="Basic and acidic residues" evidence="1">
    <location>
        <begin position="1"/>
        <end position="13"/>
    </location>
</feature>
<reference evidence="2 3" key="1">
    <citation type="submission" date="2019-07" db="EMBL/GenBank/DDBJ databases">
        <title>Genomic Encyclopedia of Archaeal and Bacterial Type Strains, Phase II (KMG-II): from individual species to whole genera.</title>
        <authorList>
            <person name="Goeker M."/>
        </authorList>
    </citation>
    <scope>NUCLEOTIDE SEQUENCE [LARGE SCALE GENOMIC DNA]</scope>
    <source>
        <strain evidence="2 3">ATCC BAA-2084</strain>
    </source>
</reference>
<gene>
    <name evidence="2" type="ORF">JN10_0272</name>
</gene>